<dbReference type="Gene3D" id="3.30.70.870">
    <property type="entry name" value="Elongation Factor G (Translational Gtpase), domain 3"/>
    <property type="match status" value="1"/>
</dbReference>
<dbReference type="InterPro" id="IPR027417">
    <property type="entry name" value="P-loop_NTPase"/>
</dbReference>
<dbReference type="AlphaFoldDB" id="A0A5B2X3R8"/>
<keyword evidence="6" id="KW-1185">Reference proteome</keyword>
<dbReference type="Pfam" id="PF22042">
    <property type="entry name" value="EF-G_D2"/>
    <property type="match status" value="1"/>
</dbReference>
<dbReference type="PROSITE" id="PS51722">
    <property type="entry name" value="G_TR_2"/>
    <property type="match status" value="1"/>
</dbReference>
<dbReference type="Pfam" id="PF00679">
    <property type="entry name" value="EFG_C"/>
    <property type="match status" value="1"/>
</dbReference>
<protein>
    <submittedName>
        <fullName evidence="5">TetM/TetW/TetO/TetS family tetracycline resistance ribosomal protection protein</fullName>
    </submittedName>
</protein>
<dbReference type="InterPro" id="IPR035647">
    <property type="entry name" value="EFG_III/V"/>
</dbReference>
<evidence type="ECO:0000313" key="6">
    <source>
        <dbReference type="Proteomes" id="UP000323454"/>
    </source>
</evidence>
<dbReference type="InterPro" id="IPR031157">
    <property type="entry name" value="G_TR_CS"/>
</dbReference>
<accession>A0A5B2X3R8</accession>
<evidence type="ECO:0000256" key="1">
    <source>
        <dbReference type="ARBA" id="ARBA00022741"/>
    </source>
</evidence>
<proteinExistence type="predicted"/>
<dbReference type="InterPro" id="IPR000640">
    <property type="entry name" value="EFG_V-like"/>
</dbReference>
<name>A0A5B2X3R8_9PSEU</name>
<dbReference type="CDD" id="cd04168">
    <property type="entry name" value="TetM_like"/>
    <property type="match status" value="1"/>
</dbReference>
<dbReference type="SUPFAM" id="SSF54211">
    <property type="entry name" value="Ribosomal protein S5 domain 2-like"/>
    <property type="match status" value="1"/>
</dbReference>
<dbReference type="InterPro" id="IPR020568">
    <property type="entry name" value="Ribosomal_Su5_D2-typ_SF"/>
</dbReference>
<dbReference type="GO" id="GO:0003924">
    <property type="term" value="F:GTPase activity"/>
    <property type="evidence" value="ECO:0007669"/>
    <property type="project" value="InterPro"/>
</dbReference>
<dbReference type="InterPro" id="IPR041095">
    <property type="entry name" value="EFG_II"/>
</dbReference>
<dbReference type="InterPro" id="IPR005225">
    <property type="entry name" value="Small_GTP-bd"/>
</dbReference>
<dbReference type="InterPro" id="IPR005517">
    <property type="entry name" value="Transl_elong_EFG/EF2_IV"/>
</dbReference>
<dbReference type="GO" id="GO:0032790">
    <property type="term" value="P:ribosome disassembly"/>
    <property type="evidence" value="ECO:0007669"/>
    <property type="project" value="TreeGrafter"/>
</dbReference>
<evidence type="ECO:0000256" key="2">
    <source>
        <dbReference type="ARBA" id="ARBA00022917"/>
    </source>
</evidence>
<dbReference type="NCBIfam" id="TIGR00231">
    <property type="entry name" value="small_GTP"/>
    <property type="match status" value="1"/>
</dbReference>
<dbReference type="Gene3D" id="3.30.230.10">
    <property type="match status" value="1"/>
</dbReference>
<dbReference type="InterPro" id="IPR009000">
    <property type="entry name" value="Transl_B-barrel_sf"/>
</dbReference>
<sequence>MNLGILAHVDAGKTSLTERLLFDAGVITEVGSVDSGSTQTDSMDLERRRGITIRSAVVSFTVDDLTVNLIDTPGHSDFIAEVERALRVLDGAVLVVSAVEGVQAQTRVLMRTLAALRIPTLVFVNKIDRMGARYDDLLADIRRRLTPGALAMSGVSGLGTRAARTHRHSLADDAHAGRVLESLAEHDDRLLASYVDGSLPADRTVIARELAAQTGNAVAHPVFFGSAMTGEGVPELARGIRDLLPPAGRAADGPLSGTVFKIERGAAGEKIAYLRLHSGAIDTRAHVACYRRTDSGAVVEQSARVTAIRVFERGGTVGAARATAGSIVQVWGLKDIRVGDRLGSPPDPGSDAFFAPPTLETVVRPRDPAQRPALYAALRGMTEQDPFINTRHDEERGELSVRLYGEVQKEVIEATLAEEFGVAVEFAPTRAVHLEKPVGVGEAVKVIEPREANEFWATIGLRVEPSAEGAGVSYRVAVELGSLPRAFRTAIEETVHRTLRRGGPHGWEVTDCIVTLTRSGFASPISTAGDFRRLTAQLLAEALRRAGTRVYEPLTRFEVEAPAPAVSGVLARLVELGGLPQLTDSGAAVGRVEGVLPASRVHEFERTLPGLTQGEGVFLSRFAGFRPVVGRVPTRG</sequence>
<dbReference type="GO" id="GO:0006412">
    <property type="term" value="P:translation"/>
    <property type="evidence" value="ECO:0007669"/>
    <property type="project" value="UniProtKB-KW"/>
</dbReference>
<dbReference type="SUPFAM" id="SSF54980">
    <property type="entry name" value="EF-G C-terminal domain-like"/>
    <property type="match status" value="2"/>
</dbReference>
<keyword evidence="2" id="KW-0648">Protein biosynthesis</keyword>
<dbReference type="PRINTS" id="PR01037">
    <property type="entry name" value="TCRTETOQM"/>
</dbReference>
<dbReference type="PRINTS" id="PR00315">
    <property type="entry name" value="ELONGATNFCT"/>
</dbReference>
<gene>
    <name evidence="5" type="ORF">F0L68_24665</name>
</gene>
<dbReference type="InterPro" id="IPR000795">
    <property type="entry name" value="T_Tr_GTP-bd_dom"/>
</dbReference>
<evidence type="ECO:0000256" key="3">
    <source>
        <dbReference type="ARBA" id="ARBA00023134"/>
    </source>
</evidence>
<dbReference type="Proteomes" id="UP000323454">
    <property type="component" value="Unassembled WGS sequence"/>
</dbReference>
<dbReference type="PANTHER" id="PTHR43261:SF1">
    <property type="entry name" value="RIBOSOME-RELEASING FACTOR 2, MITOCHONDRIAL"/>
    <property type="match status" value="1"/>
</dbReference>
<dbReference type="InterPro" id="IPR014721">
    <property type="entry name" value="Ribsml_uS5_D2-typ_fold_subgr"/>
</dbReference>
<dbReference type="SUPFAM" id="SSF50447">
    <property type="entry name" value="Translation proteins"/>
    <property type="match status" value="1"/>
</dbReference>
<evidence type="ECO:0000259" key="4">
    <source>
        <dbReference type="PROSITE" id="PS51722"/>
    </source>
</evidence>
<dbReference type="SUPFAM" id="SSF52540">
    <property type="entry name" value="P-loop containing nucleoside triphosphate hydrolases"/>
    <property type="match status" value="1"/>
</dbReference>
<dbReference type="PANTHER" id="PTHR43261">
    <property type="entry name" value="TRANSLATION ELONGATION FACTOR G-RELATED"/>
    <property type="match status" value="1"/>
</dbReference>
<dbReference type="Pfam" id="PF03764">
    <property type="entry name" value="EFG_IV"/>
    <property type="match status" value="1"/>
</dbReference>
<dbReference type="EMBL" id="VUOB01000043">
    <property type="protein sequence ID" value="KAA2257927.1"/>
    <property type="molecule type" value="Genomic_DNA"/>
</dbReference>
<dbReference type="Pfam" id="PF00009">
    <property type="entry name" value="GTP_EFTU"/>
    <property type="match status" value="1"/>
</dbReference>
<dbReference type="SMART" id="SM00889">
    <property type="entry name" value="EFG_IV"/>
    <property type="match status" value="1"/>
</dbReference>
<comment type="caution">
    <text evidence="5">The sequence shown here is derived from an EMBL/GenBank/DDBJ whole genome shotgun (WGS) entry which is preliminary data.</text>
</comment>
<dbReference type="Gene3D" id="3.40.50.300">
    <property type="entry name" value="P-loop containing nucleotide triphosphate hydrolases"/>
    <property type="match status" value="1"/>
</dbReference>
<organism evidence="5 6">
    <name type="scientific">Solihabitans fulvus</name>
    <dbReference type="NCBI Taxonomy" id="1892852"/>
    <lineage>
        <taxon>Bacteria</taxon>
        <taxon>Bacillati</taxon>
        <taxon>Actinomycetota</taxon>
        <taxon>Actinomycetes</taxon>
        <taxon>Pseudonocardiales</taxon>
        <taxon>Pseudonocardiaceae</taxon>
        <taxon>Solihabitans</taxon>
    </lineage>
</organism>
<dbReference type="OrthoDB" id="9801472at2"/>
<reference evidence="5 6" key="2">
    <citation type="submission" date="2019-09" db="EMBL/GenBank/DDBJ databases">
        <authorList>
            <person name="Jin C."/>
        </authorList>
    </citation>
    <scope>NUCLEOTIDE SEQUENCE [LARGE SCALE GENOMIC DNA]</scope>
    <source>
        <strain evidence="5 6">AN110305</strain>
    </source>
</reference>
<feature type="domain" description="Tr-type G" evidence="4">
    <location>
        <begin position="1"/>
        <end position="248"/>
    </location>
</feature>
<dbReference type="Pfam" id="PF14492">
    <property type="entry name" value="EFG_III"/>
    <property type="match status" value="1"/>
</dbReference>
<dbReference type="PROSITE" id="PS00301">
    <property type="entry name" value="G_TR_1"/>
    <property type="match status" value="1"/>
</dbReference>
<reference evidence="5 6" key="1">
    <citation type="submission" date="2019-09" db="EMBL/GenBank/DDBJ databases">
        <title>Goodfellowia gen. nov., a new genus of the Pseudonocardineae related to Actinoalloteichus, containing Goodfellowia coeruleoviolacea gen. nov., comb. nov. gen. nov., comb. nov.</title>
        <authorList>
            <person name="Labeda D."/>
        </authorList>
    </citation>
    <scope>NUCLEOTIDE SEQUENCE [LARGE SCALE GENOMIC DNA]</scope>
    <source>
        <strain evidence="5 6">AN110305</strain>
    </source>
</reference>
<dbReference type="GO" id="GO:0005525">
    <property type="term" value="F:GTP binding"/>
    <property type="evidence" value="ECO:0007669"/>
    <property type="project" value="UniProtKB-KW"/>
</dbReference>
<dbReference type="FunFam" id="3.40.50.300:FF:002549">
    <property type="entry name" value="Tetracycline resistance protein, GTP-binding elongation family"/>
    <property type="match status" value="1"/>
</dbReference>
<evidence type="ECO:0000313" key="5">
    <source>
        <dbReference type="EMBL" id="KAA2257927.1"/>
    </source>
</evidence>
<keyword evidence="3" id="KW-0342">GTP-binding</keyword>
<keyword evidence="1" id="KW-0547">Nucleotide-binding</keyword>
<dbReference type="InterPro" id="IPR053905">
    <property type="entry name" value="EF-G-like_DII"/>
</dbReference>
<dbReference type="Gene3D" id="2.40.30.10">
    <property type="entry name" value="Translation factors"/>
    <property type="match status" value="1"/>
</dbReference>